<gene>
    <name evidence="2" type="ORF">O181_071334</name>
</gene>
<reference evidence="2" key="1">
    <citation type="submission" date="2021-03" db="EMBL/GenBank/DDBJ databases">
        <title>Draft genome sequence of rust myrtle Austropuccinia psidii MF-1, a brazilian biotype.</title>
        <authorList>
            <person name="Quecine M.C."/>
            <person name="Pachon D.M.R."/>
            <person name="Bonatelli M.L."/>
            <person name="Correr F.H."/>
            <person name="Franceschini L.M."/>
            <person name="Leite T.F."/>
            <person name="Margarido G.R.A."/>
            <person name="Almeida C.A."/>
            <person name="Ferrarezi J.A."/>
            <person name="Labate C.A."/>
        </authorList>
    </citation>
    <scope>NUCLEOTIDE SEQUENCE</scope>
    <source>
        <strain evidence="2">MF-1</strain>
    </source>
</reference>
<proteinExistence type="predicted"/>
<evidence type="ECO:0000313" key="2">
    <source>
        <dbReference type="EMBL" id="MBW0531619.1"/>
    </source>
</evidence>
<evidence type="ECO:0000256" key="1">
    <source>
        <dbReference type="SAM" id="MobiDB-lite"/>
    </source>
</evidence>
<feature type="region of interest" description="Disordered" evidence="1">
    <location>
        <begin position="1"/>
        <end position="124"/>
    </location>
</feature>
<keyword evidence="3" id="KW-1185">Reference proteome</keyword>
<dbReference type="Proteomes" id="UP000765509">
    <property type="component" value="Unassembled WGS sequence"/>
</dbReference>
<comment type="caution">
    <text evidence="2">The sequence shown here is derived from an EMBL/GenBank/DDBJ whole genome shotgun (WGS) entry which is preliminary data.</text>
</comment>
<feature type="compositionally biased region" description="Basic and acidic residues" evidence="1">
    <location>
        <begin position="37"/>
        <end position="57"/>
    </location>
</feature>
<name>A0A9Q3F304_9BASI</name>
<evidence type="ECO:0000313" key="3">
    <source>
        <dbReference type="Proteomes" id="UP000765509"/>
    </source>
</evidence>
<organism evidence="2 3">
    <name type="scientific">Austropuccinia psidii MF-1</name>
    <dbReference type="NCBI Taxonomy" id="1389203"/>
    <lineage>
        <taxon>Eukaryota</taxon>
        <taxon>Fungi</taxon>
        <taxon>Dikarya</taxon>
        <taxon>Basidiomycota</taxon>
        <taxon>Pucciniomycotina</taxon>
        <taxon>Pucciniomycetes</taxon>
        <taxon>Pucciniales</taxon>
        <taxon>Sphaerophragmiaceae</taxon>
        <taxon>Austropuccinia</taxon>
    </lineage>
</organism>
<feature type="compositionally biased region" description="Polar residues" evidence="1">
    <location>
        <begin position="103"/>
        <end position="124"/>
    </location>
</feature>
<dbReference type="EMBL" id="AVOT02037004">
    <property type="protein sequence ID" value="MBW0531619.1"/>
    <property type="molecule type" value="Genomic_DNA"/>
</dbReference>
<sequence length="124" mass="13234">MPVQQSPPVRQTRAPAFLTPTPRAPLDGTSEAPQLRAHLDRGPVMEEGEPSRKEGKGPRRSSSFSTLVGAFPVISRTTLKLPDEGDAKEEENSVEEEDFDSTEAASTPVGVSQGTGGPTLSQYN</sequence>
<dbReference type="AlphaFoldDB" id="A0A9Q3F304"/>
<accession>A0A9Q3F304</accession>
<protein>
    <submittedName>
        <fullName evidence="2">Uncharacterized protein</fullName>
    </submittedName>
</protein>
<feature type="compositionally biased region" description="Acidic residues" evidence="1">
    <location>
        <begin position="84"/>
        <end position="101"/>
    </location>
</feature>